<accession>A0AAF0BUQ6</accession>
<evidence type="ECO:0000313" key="4">
    <source>
        <dbReference type="Proteomes" id="UP001216390"/>
    </source>
</evidence>
<proteinExistence type="predicted"/>
<dbReference type="RefSeq" id="WP_272737579.1">
    <property type="nucleotide sequence ID" value="NZ_CP116942.1"/>
</dbReference>
<dbReference type="Pfam" id="PF13561">
    <property type="entry name" value="adh_short_C2"/>
    <property type="match status" value="1"/>
</dbReference>
<evidence type="ECO:0000256" key="1">
    <source>
        <dbReference type="ARBA" id="ARBA00023002"/>
    </source>
</evidence>
<evidence type="ECO:0000313" key="3">
    <source>
        <dbReference type="EMBL" id="WCO68062.1"/>
    </source>
</evidence>
<dbReference type="PANTHER" id="PTHR43975:SF2">
    <property type="entry name" value="EG:BACR7A4.14 PROTEIN-RELATED"/>
    <property type="match status" value="1"/>
</dbReference>
<dbReference type="PRINTS" id="PR00080">
    <property type="entry name" value="SDRFAMILY"/>
</dbReference>
<dbReference type="GO" id="GO:0016491">
    <property type="term" value="F:oxidoreductase activity"/>
    <property type="evidence" value="ECO:0007669"/>
    <property type="project" value="UniProtKB-KW"/>
</dbReference>
<gene>
    <name evidence="3" type="ORF">PO878_04905</name>
</gene>
<dbReference type="PRINTS" id="PR00081">
    <property type="entry name" value="GDHRDH"/>
</dbReference>
<keyword evidence="1" id="KW-0560">Oxidoreductase</keyword>
<dbReference type="InterPro" id="IPR036291">
    <property type="entry name" value="NAD(P)-bd_dom_sf"/>
</dbReference>
<dbReference type="EMBL" id="CP116942">
    <property type="protein sequence ID" value="WCO68062.1"/>
    <property type="molecule type" value="Genomic_DNA"/>
</dbReference>
<dbReference type="Gene3D" id="3.40.50.720">
    <property type="entry name" value="NAD(P)-binding Rossmann-like Domain"/>
    <property type="match status" value="1"/>
</dbReference>
<sequence length="254" mass="26194">MRTVADSSVIVTGGGSGLGAATAAHLAERGARVTICGRRPEKVRTVAEAIGPAAAWVQADVDDPDDRARLVDAAVDHGGGIDVLVHCAGNLHAAPLAEIDEEDLVAMYRTNVISPTMLTQRALPHLVARQGAVVFVGAVDVRRVMAPAAVYAPSKAAVHRLTEVLAVELGPQGVRVSCVAVGAVATEIAVRSGALAAESAAREVEETFGPVTPLRRTGDPREVAEAIEHLAYAEWTTGAILDVDGGLGLGELEV</sequence>
<dbReference type="FunFam" id="3.40.50.720:FF:000084">
    <property type="entry name" value="Short-chain dehydrogenase reductase"/>
    <property type="match status" value="1"/>
</dbReference>
<dbReference type="CDD" id="cd05233">
    <property type="entry name" value="SDR_c"/>
    <property type="match status" value="1"/>
</dbReference>
<evidence type="ECO:0000259" key="2">
    <source>
        <dbReference type="SMART" id="SM00822"/>
    </source>
</evidence>
<name>A0AAF0BUQ6_9ACTN</name>
<dbReference type="PANTHER" id="PTHR43975">
    <property type="entry name" value="ZGC:101858"/>
    <property type="match status" value="1"/>
</dbReference>
<protein>
    <submittedName>
        <fullName evidence="3">SDR family NAD(P)-dependent oxidoreductase</fullName>
    </submittedName>
</protein>
<organism evidence="3 4">
    <name type="scientific">Iamia majanohamensis</name>
    <dbReference type="NCBI Taxonomy" id="467976"/>
    <lineage>
        <taxon>Bacteria</taxon>
        <taxon>Bacillati</taxon>
        <taxon>Actinomycetota</taxon>
        <taxon>Acidimicrobiia</taxon>
        <taxon>Acidimicrobiales</taxon>
        <taxon>Iamiaceae</taxon>
        <taxon>Iamia</taxon>
    </lineage>
</organism>
<feature type="domain" description="Ketoreductase" evidence="2">
    <location>
        <begin position="7"/>
        <end position="188"/>
    </location>
</feature>
<dbReference type="InterPro" id="IPR002347">
    <property type="entry name" value="SDR_fam"/>
</dbReference>
<dbReference type="SMART" id="SM00822">
    <property type="entry name" value="PKS_KR"/>
    <property type="match status" value="1"/>
</dbReference>
<dbReference type="KEGG" id="ima:PO878_04905"/>
<dbReference type="InterPro" id="IPR057326">
    <property type="entry name" value="KR_dom"/>
</dbReference>
<keyword evidence="4" id="KW-1185">Reference proteome</keyword>
<dbReference type="AlphaFoldDB" id="A0AAF0BUQ6"/>
<reference evidence="3" key="1">
    <citation type="submission" date="2023-01" db="EMBL/GenBank/DDBJ databases">
        <title>The diversity of Class Acidimicrobiia in South China Sea sediment environments and the proposal of Iamia marina sp. nov., a novel species of the genus Iamia.</title>
        <authorList>
            <person name="He Y."/>
            <person name="Tian X."/>
        </authorList>
    </citation>
    <scope>NUCLEOTIDE SEQUENCE</scope>
    <source>
        <strain evidence="3">DSM 19957</strain>
    </source>
</reference>
<dbReference type="Proteomes" id="UP001216390">
    <property type="component" value="Chromosome"/>
</dbReference>
<dbReference type="SUPFAM" id="SSF51735">
    <property type="entry name" value="NAD(P)-binding Rossmann-fold domains"/>
    <property type="match status" value="1"/>
</dbReference>